<keyword evidence="1" id="KW-0472">Membrane</keyword>
<reference evidence="2 3" key="1">
    <citation type="submission" date="2022-02" db="EMBL/GenBank/DDBJ databases">
        <title>Paenibacillus sp. MBLB1776 Whole Genome Shotgun Sequencing.</title>
        <authorList>
            <person name="Hwang C.Y."/>
            <person name="Cho E.-S."/>
            <person name="Seo M.-J."/>
        </authorList>
    </citation>
    <scope>NUCLEOTIDE SEQUENCE [LARGE SCALE GENOMIC DNA]</scope>
    <source>
        <strain evidence="2 3">MBLB1776</strain>
    </source>
</reference>
<keyword evidence="1" id="KW-1133">Transmembrane helix</keyword>
<evidence type="ECO:0000313" key="2">
    <source>
        <dbReference type="EMBL" id="WNQ12613.1"/>
    </source>
</evidence>
<feature type="transmembrane region" description="Helical" evidence="1">
    <location>
        <begin position="12"/>
        <end position="29"/>
    </location>
</feature>
<dbReference type="AlphaFoldDB" id="A0AA96RGR8"/>
<dbReference type="EMBL" id="CP130318">
    <property type="protein sequence ID" value="WNQ12613.1"/>
    <property type="molecule type" value="Genomic_DNA"/>
</dbReference>
<feature type="transmembrane region" description="Helical" evidence="1">
    <location>
        <begin position="35"/>
        <end position="52"/>
    </location>
</feature>
<keyword evidence="3" id="KW-1185">Reference proteome</keyword>
<dbReference type="Proteomes" id="UP001305702">
    <property type="component" value="Chromosome"/>
</dbReference>
<evidence type="ECO:0000313" key="3">
    <source>
        <dbReference type="Proteomes" id="UP001305702"/>
    </source>
</evidence>
<dbReference type="KEGG" id="paun:MJA45_06165"/>
<dbReference type="RefSeq" id="WP_315606391.1">
    <property type="nucleotide sequence ID" value="NZ_CP130318.1"/>
</dbReference>
<evidence type="ECO:0000256" key="1">
    <source>
        <dbReference type="SAM" id="Phobius"/>
    </source>
</evidence>
<name>A0AA96RGR8_9BACL</name>
<gene>
    <name evidence="2" type="ORF">MJA45_06165</name>
</gene>
<proteinExistence type="predicted"/>
<keyword evidence="1" id="KW-0812">Transmembrane</keyword>
<accession>A0AA96RGR8</accession>
<organism evidence="2 3">
    <name type="scientific">Paenibacillus aurantius</name>
    <dbReference type="NCBI Taxonomy" id="2918900"/>
    <lineage>
        <taxon>Bacteria</taxon>
        <taxon>Bacillati</taxon>
        <taxon>Bacillota</taxon>
        <taxon>Bacilli</taxon>
        <taxon>Bacillales</taxon>
        <taxon>Paenibacillaceae</taxon>
        <taxon>Paenibacillus</taxon>
    </lineage>
</organism>
<protein>
    <submittedName>
        <fullName evidence="2">Uncharacterized protein</fullName>
    </submittedName>
</protein>
<sequence>MEQWTAFLQEKWLVLIIAFLVLVLVIKLVKTVLKWVIVLAVIGVVLYYGSTYKDQLTGLGESVVNGSAAAAVTESVKNQALNLIINEAKEAKYTKNPDGSYTVASKNVKLEGTPGSNEAKVTVMNQTFTLKIDETVQKFIDTAKQNQ</sequence>